<gene>
    <name evidence="4" type="primary">syd_1</name>
    <name evidence="4" type="ORF">NCTC11967_02064</name>
</gene>
<reference evidence="4 5" key="1">
    <citation type="submission" date="2018-06" db="EMBL/GenBank/DDBJ databases">
        <authorList>
            <consortium name="Pathogen Informatics"/>
            <person name="Doyle S."/>
        </authorList>
    </citation>
    <scope>NUCLEOTIDE SEQUENCE [LARGE SCALE GENOMIC DNA]</scope>
    <source>
        <strain evidence="4 5">NCTC11967</strain>
    </source>
</reference>
<name>A0AB38FVX7_9ENTR</name>
<dbReference type="GO" id="GO:0009898">
    <property type="term" value="C:cytoplasmic side of plasma membrane"/>
    <property type="evidence" value="ECO:0007669"/>
    <property type="project" value="InterPro"/>
</dbReference>
<evidence type="ECO:0000313" key="4">
    <source>
        <dbReference type="EMBL" id="SQA63039.1"/>
    </source>
</evidence>
<dbReference type="InterPro" id="IPR038228">
    <property type="entry name" value="Syd_sf"/>
</dbReference>
<evidence type="ECO:0000313" key="5">
    <source>
        <dbReference type="Proteomes" id="UP000251313"/>
    </source>
</evidence>
<proteinExistence type="predicted"/>
<organism evidence="4 5">
    <name type="scientific">Yokenella regensburgei</name>
    <dbReference type="NCBI Taxonomy" id="158877"/>
    <lineage>
        <taxon>Bacteria</taxon>
        <taxon>Pseudomonadati</taxon>
        <taxon>Pseudomonadota</taxon>
        <taxon>Gammaproteobacteria</taxon>
        <taxon>Enterobacterales</taxon>
        <taxon>Enterobacteriaceae</taxon>
        <taxon>Yokenella</taxon>
    </lineage>
</organism>
<accession>A0AB38FVX7</accession>
<protein>
    <submittedName>
        <fullName evidence="4">SecY interacting protein Syd</fullName>
    </submittedName>
</protein>
<dbReference type="Gene3D" id="3.40.1580.20">
    <property type="entry name" value="Syd protein"/>
    <property type="match status" value="1"/>
</dbReference>
<keyword evidence="3" id="KW-0472">Membrane</keyword>
<keyword evidence="2" id="KW-0997">Cell inner membrane</keyword>
<evidence type="ECO:0000256" key="1">
    <source>
        <dbReference type="ARBA" id="ARBA00022475"/>
    </source>
</evidence>
<dbReference type="CDD" id="cd16323">
    <property type="entry name" value="Syd"/>
    <property type="match status" value="1"/>
</dbReference>
<dbReference type="AlphaFoldDB" id="A0AB38FVX7"/>
<dbReference type="Pfam" id="PF07348">
    <property type="entry name" value="Syd"/>
    <property type="match status" value="1"/>
</dbReference>
<evidence type="ECO:0000256" key="3">
    <source>
        <dbReference type="ARBA" id="ARBA00023136"/>
    </source>
</evidence>
<keyword evidence="1" id="KW-1003">Cell membrane</keyword>
<comment type="caution">
    <text evidence="4">The sequence shown here is derived from an EMBL/GenBank/DDBJ whole genome shotgun (WGS) entry which is preliminary data.</text>
</comment>
<dbReference type="NCBIfam" id="NF003439">
    <property type="entry name" value="PRK04968.1"/>
    <property type="match status" value="1"/>
</dbReference>
<dbReference type="EMBL" id="UAVL01000010">
    <property type="protein sequence ID" value="SQA63039.1"/>
    <property type="molecule type" value="Genomic_DNA"/>
</dbReference>
<dbReference type="InterPro" id="IPR009948">
    <property type="entry name" value="Syd"/>
</dbReference>
<dbReference type="Proteomes" id="UP000251313">
    <property type="component" value="Unassembled WGS sequence"/>
</dbReference>
<evidence type="ECO:0000256" key="2">
    <source>
        <dbReference type="ARBA" id="ARBA00022519"/>
    </source>
</evidence>
<sequence length="220" mass="25071">MANQTAEALQAFTQRYCEAWHQARDSWPLSEDLHGVPSPCIISSTEDAVYWQPQPFDLEQNLNAVERAMDIVVQQPIHSYYTTQYAGDMHARFAGESLTLLQTWSPDDFRRVQENLIGHLVTQKRLKLSPTLFIATLASELDVISVCNISGEVIKETSERAIARCWLPLLRAFSINLSLFCNPVCYRPCERSLTRTVRDRLDKGKPRRTSDALIRTNSIS</sequence>